<dbReference type="InterPro" id="IPR027417">
    <property type="entry name" value="P-loop_NTPase"/>
</dbReference>
<dbReference type="InterPro" id="IPR031167">
    <property type="entry name" value="G_OBG"/>
</dbReference>
<reference evidence="3" key="1">
    <citation type="journal article" date="2014" name="Front. Microbiol.">
        <title>High frequency of phylogenetically diverse reductive dehalogenase-homologous genes in deep subseafloor sedimentary metagenomes.</title>
        <authorList>
            <person name="Kawai M."/>
            <person name="Futagami T."/>
            <person name="Toyoda A."/>
            <person name="Takaki Y."/>
            <person name="Nishi S."/>
            <person name="Hori S."/>
            <person name="Arai W."/>
            <person name="Tsubouchi T."/>
            <person name="Morono Y."/>
            <person name="Uchiyama I."/>
            <person name="Ito T."/>
            <person name="Fujiyama A."/>
            <person name="Inagaki F."/>
            <person name="Takami H."/>
        </authorList>
    </citation>
    <scope>NUCLEOTIDE SEQUENCE</scope>
    <source>
        <strain evidence="3">Expedition CK06-06</strain>
    </source>
</reference>
<evidence type="ECO:0000259" key="2">
    <source>
        <dbReference type="PROSITE" id="PS51710"/>
    </source>
</evidence>
<dbReference type="Gene3D" id="3.40.50.300">
    <property type="entry name" value="P-loop containing nucleotide triphosphate hydrolases"/>
    <property type="match status" value="1"/>
</dbReference>
<dbReference type="PROSITE" id="PS51710">
    <property type="entry name" value="G_OBG"/>
    <property type="match status" value="1"/>
</dbReference>
<dbReference type="GO" id="GO:0005525">
    <property type="term" value="F:GTP binding"/>
    <property type="evidence" value="ECO:0007669"/>
    <property type="project" value="InterPro"/>
</dbReference>
<evidence type="ECO:0000256" key="1">
    <source>
        <dbReference type="ARBA" id="ARBA00022741"/>
    </source>
</evidence>
<dbReference type="EMBL" id="BARV01006799">
    <property type="protein sequence ID" value="GAI17009.1"/>
    <property type="molecule type" value="Genomic_DNA"/>
</dbReference>
<comment type="caution">
    <text evidence="3">The sequence shown here is derived from an EMBL/GenBank/DDBJ whole genome shotgun (WGS) entry which is preliminary data.</text>
</comment>
<protein>
    <recommendedName>
        <fullName evidence="2">OBG-type G domain-containing protein</fullName>
    </recommendedName>
</protein>
<sequence>MIVEIPGLVEGAHIGKGLGYEFLRHVERTKLLIYLLEGTSSTLDGDFIKLNEELSLYKANLCQKPKMIAITKVDLPQVKDRLHDIRQALDFLKLPVFFISAVSGEGVLQFTIKAIEMAGQAGQEQKTDLSPAVAIFRPRPKR</sequence>
<feature type="domain" description="OBG-type G" evidence="2">
    <location>
        <begin position="1"/>
        <end position="119"/>
    </location>
</feature>
<name>X1NED0_9ZZZZ</name>
<evidence type="ECO:0000313" key="3">
    <source>
        <dbReference type="EMBL" id="GAI17009.1"/>
    </source>
</evidence>
<dbReference type="SUPFAM" id="SSF52540">
    <property type="entry name" value="P-loop containing nucleoside triphosphate hydrolases"/>
    <property type="match status" value="1"/>
</dbReference>
<gene>
    <name evidence="3" type="ORF">S06H3_13918</name>
</gene>
<dbReference type="PANTHER" id="PTHR11702:SF31">
    <property type="entry name" value="MITOCHONDRIAL RIBOSOME-ASSOCIATED GTPASE 2"/>
    <property type="match status" value="1"/>
</dbReference>
<dbReference type="AlphaFoldDB" id="X1NED0"/>
<organism evidence="3">
    <name type="scientific">marine sediment metagenome</name>
    <dbReference type="NCBI Taxonomy" id="412755"/>
    <lineage>
        <taxon>unclassified sequences</taxon>
        <taxon>metagenomes</taxon>
        <taxon>ecological metagenomes</taxon>
    </lineage>
</organism>
<dbReference type="PRINTS" id="PR00326">
    <property type="entry name" value="GTP1OBG"/>
</dbReference>
<accession>X1NED0</accession>
<dbReference type="GO" id="GO:0003924">
    <property type="term" value="F:GTPase activity"/>
    <property type="evidence" value="ECO:0007669"/>
    <property type="project" value="InterPro"/>
</dbReference>
<dbReference type="InterPro" id="IPR006073">
    <property type="entry name" value="GTP-bd"/>
</dbReference>
<proteinExistence type="predicted"/>
<dbReference type="InterPro" id="IPR045086">
    <property type="entry name" value="OBG_GTPase"/>
</dbReference>
<dbReference type="PANTHER" id="PTHR11702">
    <property type="entry name" value="DEVELOPMENTALLY REGULATED GTP-BINDING PROTEIN-RELATED"/>
    <property type="match status" value="1"/>
</dbReference>
<keyword evidence="1" id="KW-0547">Nucleotide-binding</keyword>